<dbReference type="RefSeq" id="WP_110996984.1">
    <property type="nucleotide sequence ID" value="NZ_QKTW01000002.1"/>
</dbReference>
<evidence type="ECO:0000256" key="1">
    <source>
        <dbReference type="SAM" id="SignalP"/>
    </source>
</evidence>
<organism evidence="2 3">
    <name type="scientific">Taibaiella soli</name>
    <dbReference type="NCBI Taxonomy" id="1649169"/>
    <lineage>
        <taxon>Bacteria</taxon>
        <taxon>Pseudomonadati</taxon>
        <taxon>Bacteroidota</taxon>
        <taxon>Chitinophagia</taxon>
        <taxon>Chitinophagales</taxon>
        <taxon>Chitinophagaceae</taxon>
        <taxon>Taibaiella</taxon>
    </lineage>
</organism>
<evidence type="ECO:0000313" key="2">
    <source>
        <dbReference type="EMBL" id="PZF74778.1"/>
    </source>
</evidence>
<dbReference type="InterPro" id="IPR025636">
    <property type="entry name" value="DUF4294"/>
</dbReference>
<dbReference type="EMBL" id="QKTW01000002">
    <property type="protein sequence ID" value="PZF74778.1"/>
    <property type="molecule type" value="Genomic_DNA"/>
</dbReference>
<dbReference type="OrthoDB" id="1491885at2"/>
<proteinExistence type="predicted"/>
<protein>
    <submittedName>
        <fullName evidence="2">DUF4294 domain-containing protein</fullName>
    </submittedName>
</protein>
<keyword evidence="3" id="KW-1185">Reference proteome</keyword>
<feature type="chain" id="PRO_5016173788" evidence="1">
    <location>
        <begin position="23"/>
        <end position="211"/>
    </location>
</feature>
<name>A0A2W2B417_9BACT</name>
<sequence length="211" mass="24144">MFLRLAAILFCFSLISTIPVKAQAPHANEPVPHGNDTIRVGGVVTAEGDTLAMVFLPEFTKTDRMPRHLARRRAEWDRLHYNVYKVYPYAVIAAEVLKDVDVKLAALPDKAARKEYLKSVEKELNKRFKGELEDLTITQGQILVKLIDRQTGKNCFSIIKELKGGFSAVIWQSVALLFSNNLKREYDPYDRDKDIEAVVQEIEHRGYYKHP</sequence>
<gene>
    <name evidence="2" type="ORF">DN068_00860</name>
</gene>
<comment type="caution">
    <text evidence="2">The sequence shown here is derived from an EMBL/GenBank/DDBJ whole genome shotgun (WGS) entry which is preliminary data.</text>
</comment>
<dbReference type="Proteomes" id="UP000248745">
    <property type="component" value="Unassembled WGS sequence"/>
</dbReference>
<dbReference type="AlphaFoldDB" id="A0A2W2B417"/>
<keyword evidence="1" id="KW-0732">Signal</keyword>
<accession>A0A2W2B417</accession>
<dbReference type="Pfam" id="PF14127">
    <property type="entry name" value="DUF4294"/>
    <property type="match status" value="1"/>
</dbReference>
<feature type="signal peptide" evidence="1">
    <location>
        <begin position="1"/>
        <end position="22"/>
    </location>
</feature>
<reference evidence="2 3" key="1">
    <citation type="submission" date="2018-06" db="EMBL/GenBank/DDBJ databases">
        <title>Mucibacter soli gen. nov., sp. nov., a new member of the family Chitinophagaceae producing mucin.</title>
        <authorList>
            <person name="Kim M.-K."/>
            <person name="Park S."/>
            <person name="Kim T.-S."/>
            <person name="Joung Y."/>
            <person name="Han J.-H."/>
            <person name="Kim S.B."/>
        </authorList>
    </citation>
    <scope>NUCLEOTIDE SEQUENCE [LARGE SCALE GENOMIC DNA]</scope>
    <source>
        <strain evidence="2 3">R1-15</strain>
    </source>
</reference>
<evidence type="ECO:0000313" key="3">
    <source>
        <dbReference type="Proteomes" id="UP000248745"/>
    </source>
</evidence>